<dbReference type="RefSeq" id="WP_058292587.1">
    <property type="nucleotide sequence ID" value="NZ_AP017649.1"/>
</dbReference>
<dbReference type="PATRIC" id="fig|61435.5.peg.1315"/>
<dbReference type="InterPro" id="IPR000182">
    <property type="entry name" value="GNAT_dom"/>
</dbReference>
<dbReference type="PROSITE" id="PS51186">
    <property type="entry name" value="GNAT"/>
    <property type="match status" value="1"/>
</dbReference>
<dbReference type="GO" id="GO:0016747">
    <property type="term" value="F:acyltransferase activity, transferring groups other than amino-acyl groups"/>
    <property type="evidence" value="ECO:0007669"/>
    <property type="project" value="InterPro"/>
</dbReference>
<gene>
    <name evidence="3" type="ORF">DA01_06685</name>
    <name evidence="2" type="ORF">DEHALATV1_1004</name>
</gene>
<dbReference type="EMBL" id="AP017649">
    <property type="protein sequence ID" value="BAZ97632.1"/>
    <property type="molecule type" value="Genomic_DNA"/>
</dbReference>
<dbReference type="Proteomes" id="UP000053577">
    <property type="component" value="Unassembled WGS sequence"/>
</dbReference>
<name>A0A0V8M015_9CHLR</name>
<reference evidence="2 5" key="2">
    <citation type="journal article" date="2017" name="Sci. Rep.">
        <title>Isolation and genomic characterization of a Dehalococcoides strain suggests genomic rearrangement during culture.</title>
        <authorList>
            <person name="Yohda M."/>
            <person name="Ikegami K."/>
            <person name="Aita Y."/>
            <person name="Kitajima M."/>
            <person name="Takechi A."/>
            <person name="Iwamoto M."/>
            <person name="Fukuda T."/>
            <person name="Tamura N."/>
            <person name="Shibasaki J."/>
            <person name="Koike S."/>
            <person name="Komatsu D."/>
            <person name="Miyagi S."/>
            <person name="Nishimura M."/>
            <person name="Uchino Y."/>
            <person name="Shiroma A."/>
            <person name="Shimoji M."/>
            <person name="Tamotsu H."/>
            <person name="Ashimine N."/>
            <person name="Shinzato M."/>
            <person name="Ohki S."/>
            <person name="Nakano K."/>
            <person name="Teruya K."/>
            <person name="Satou K."/>
            <person name="Hirano T."/>
            <person name="Yagi O."/>
        </authorList>
    </citation>
    <scope>NUCLEOTIDE SEQUENCE [LARGE SCALE GENOMIC DNA]</scope>
    <source>
        <strain evidence="2 5">UCH-ATV1</strain>
    </source>
</reference>
<evidence type="ECO:0000313" key="5">
    <source>
        <dbReference type="Proteomes" id="UP000218257"/>
    </source>
</evidence>
<reference evidence="3 4" key="1">
    <citation type="journal article" date="2015" name="Sci. Rep.">
        <title>A comparative genomics and reductive dehalogenase gene transcription study of two chloroethene-respiring bacteria, Dehalococcoides mccartyi strains MB and 11a.</title>
        <authorList>
            <person name="Low A."/>
            <person name="Shen Z."/>
            <person name="Cheng D."/>
            <person name="Rogers M.J."/>
            <person name="Lee P.K."/>
            <person name="He J."/>
        </authorList>
    </citation>
    <scope>NUCLEOTIDE SEQUENCE [LARGE SCALE GENOMIC DNA]</scope>
    <source>
        <strain evidence="3 4">MB</strain>
    </source>
</reference>
<evidence type="ECO:0000313" key="4">
    <source>
        <dbReference type="Proteomes" id="UP000053577"/>
    </source>
</evidence>
<dbReference type="Proteomes" id="UP000218257">
    <property type="component" value="Chromosome"/>
</dbReference>
<evidence type="ECO:0000313" key="2">
    <source>
        <dbReference type="EMBL" id="BAZ97632.1"/>
    </source>
</evidence>
<dbReference type="AlphaFoldDB" id="A0A0V8M015"/>
<dbReference type="Gene3D" id="3.40.630.30">
    <property type="match status" value="1"/>
</dbReference>
<organism evidence="3 4">
    <name type="scientific">Dehalococcoides mccartyi</name>
    <dbReference type="NCBI Taxonomy" id="61435"/>
    <lineage>
        <taxon>Bacteria</taxon>
        <taxon>Bacillati</taxon>
        <taxon>Chloroflexota</taxon>
        <taxon>Dehalococcoidia</taxon>
        <taxon>Dehalococcoidales</taxon>
        <taxon>Dehalococcoidaceae</taxon>
        <taxon>Dehalococcoides</taxon>
    </lineage>
</organism>
<dbReference type="CDD" id="cd04301">
    <property type="entry name" value="NAT_SF"/>
    <property type="match status" value="1"/>
</dbReference>
<dbReference type="OrthoDB" id="9797178at2"/>
<evidence type="ECO:0000313" key="3">
    <source>
        <dbReference type="EMBL" id="KSV17110.1"/>
    </source>
</evidence>
<evidence type="ECO:0000259" key="1">
    <source>
        <dbReference type="PROSITE" id="PS51186"/>
    </source>
</evidence>
<proteinExistence type="predicted"/>
<accession>A0A0V8M015</accession>
<dbReference type="InterPro" id="IPR016181">
    <property type="entry name" value="Acyl_CoA_acyltransferase"/>
</dbReference>
<sequence>MLEIRTQTPEDAEMVASLTEATDSPILGVLFKKLEEEDLTAFNEVAVWDGKIVGKAVAIKAEIESEEASLPVLYLMPLVVMPEYVRRGIALVLVRKILENCKTQETGALLAHGNPEFFKHLDFLPAELHGIKDTTGEATDKLMAKEITEGYLAEKGGNLILPF</sequence>
<dbReference type="Pfam" id="PF13527">
    <property type="entry name" value="Acetyltransf_9"/>
    <property type="match status" value="1"/>
</dbReference>
<keyword evidence="3" id="KW-0808">Transferase</keyword>
<dbReference type="EMBL" id="JGYD01000025">
    <property type="protein sequence ID" value="KSV17110.1"/>
    <property type="molecule type" value="Genomic_DNA"/>
</dbReference>
<protein>
    <submittedName>
        <fullName evidence="2 3">Acetyltransferase</fullName>
    </submittedName>
</protein>
<feature type="domain" description="N-acetyltransferase" evidence="1">
    <location>
        <begin position="2"/>
        <end position="148"/>
    </location>
</feature>
<dbReference type="SUPFAM" id="SSF55729">
    <property type="entry name" value="Acyl-CoA N-acyltransferases (Nat)"/>
    <property type="match status" value="1"/>
</dbReference>